<evidence type="ECO:0000313" key="2">
    <source>
        <dbReference type="Proteomes" id="UP001290462"/>
    </source>
</evidence>
<dbReference type="AlphaFoldDB" id="A0AAW9JX22"/>
<name>A0AAW9JX22_CARML</name>
<accession>A0AAW9JX22</accession>
<dbReference type="InterPro" id="IPR009303">
    <property type="entry name" value="DUF960"/>
</dbReference>
<proteinExistence type="predicted"/>
<sequence>MFKDKKVRYMTKAIQEEVPAAIQLALWGLIDSRVEENAELDYFQIFELSPSEDGKEQVVLHRQEVPLWEKKSQFALSSPQTGTEVNPFTGKIWVLDQQEYQMMLFPSDY</sequence>
<gene>
    <name evidence="1" type="ORF">RAK27_14400</name>
</gene>
<dbReference type="RefSeq" id="WP_322809458.1">
    <property type="nucleotide sequence ID" value="NZ_JAVBVO010000004.1"/>
</dbReference>
<evidence type="ECO:0000313" key="1">
    <source>
        <dbReference type="EMBL" id="MDZ5759849.1"/>
    </source>
</evidence>
<dbReference type="Gene3D" id="3.10.450.150">
    <property type="entry name" value="enterococcus faecalis protein"/>
    <property type="match status" value="1"/>
</dbReference>
<organism evidence="1 2">
    <name type="scientific">Carnobacterium maltaromaticum</name>
    <name type="common">Carnobacterium piscicola</name>
    <dbReference type="NCBI Taxonomy" id="2751"/>
    <lineage>
        <taxon>Bacteria</taxon>
        <taxon>Bacillati</taxon>
        <taxon>Bacillota</taxon>
        <taxon>Bacilli</taxon>
        <taxon>Lactobacillales</taxon>
        <taxon>Carnobacteriaceae</taxon>
        <taxon>Carnobacterium</taxon>
    </lineage>
</organism>
<reference evidence="1" key="1">
    <citation type="submission" date="2023-08" db="EMBL/GenBank/DDBJ databases">
        <title>Genomic characterization of piscicolin 126 produced by Carnobacterium maltaromaticum CM22 strain isolated from salmon (Salmo salar).</title>
        <authorList>
            <person name="Gonzalez-Gragera E."/>
            <person name="Garcia-Lopez J.D."/>
            <person name="Teso-Perez C."/>
            <person name="Gimenez-Hernandez I."/>
            <person name="Peralta-Sanchez J.M."/>
            <person name="Valdivia E."/>
            <person name="Montalban-Lopez M."/>
            <person name="Martin-Platero A.M."/>
            <person name="Banos A."/>
            <person name="Martinez-Bueno M."/>
        </authorList>
    </citation>
    <scope>NUCLEOTIDE SEQUENCE</scope>
    <source>
        <strain evidence="1">CM22</strain>
    </source>
</reference>
<dbReference type="Proteomes" id="UP001290462">
    <property type="component" value="Unassembled WGS sequence"/>
</dbReference>
<protein>
    <submittedName>
        <fullName evidence="1">DUF960 domain-containing protein</fullName>
    </submittedName>
</protein>
<dbReference type="Pfam" id="PF06124">
    <property type="entry name" value="DUF960"/>
    <property type="match status" value="1"/>
</dbReference>
<dbReference type="EMBL" id="JAVBVO010000004">
    <property type="protein sequence ID" value="MDZ5759849.1"/>
    <property type="molecule type" value="Genomic_DNA"/>
</dbReference>
<comment type="caution">
    <text evidence="1">The sequence shown here is derived from an EMBL/GenBank/DDBJ whole genome shotgun (WGS) entry which is preliminary data.</text>
</comment>